<reference evidence="3" key="1">
    <citation type="submission" date="2024-05" db="EMBL/GenBank/DDBJ databases">
        <authorList>
            <person name="Kim S."/>
            <person name="Heo J."/>
            <person name="Choi H."/>
            <person name="Choi Y."/>
            <person name="Kwon S.-W."/>
            <person name="Kim Y."/>
        </authorList>
    </citation>
    <scope>NUCLEOTIDE SEQUENCE</scope>
    <source>
        <strain evidence="3">KACC 23698</strain>
    </source>
</reference>
<dbReference type="EMBL" id="CP157484">
    <property type="protein sequence ID" value="XBO36832.1"/>
    <property type="molecule type" value="Genomic_DNA"/>
</dbReference>
<sequence length="235" mass="24470">MSRITLAAAALCAASAVPAFAGALQVTPTLIETKGAAPVSVVTVRNEGSQPMNAQVRVLQWVQQNGREELIPASQVVASPPTVQLQPRQDYTVRLVTLGRAAAGPEEAYRVVISELPNPRDFKAGQVTILASHSIPMFRGGLGSPPKLSWRAQVQGGRVIVTATNAGGARAKILGLKVSDGRAVANFGEGLVGYVLADGTMSWERPVPKGFGSGPLRITARSDGGAIDAQVDSAR</sequence>
<dbReference type="InterPro" id="IPR050643">
    <property type="entry name" value="Periplasmic_pilus_chap"/>
</dbReference>
<keyword evidence="1" id="KW-0732">Signal</keyword>
<proteinExistence type="predicted"/>
<evidence type="ECO:0000259" key="2">
    <source>
        <dbReference type="Pfam" id="PF00345"/>
    </source>
</evidence>
<evidence type="ECO:0000313" key="3">
    <source>
        <dbReference type="EMBL" id="XBO36832.1"/>
    </source>
</evidence>
<dbReference type="Gene3D" id="2.60.40.10">
    <property type="entry name" value="Immunoglobulins"/>
    <property type="match status" value="1"/>
</dbReference>
<organism evidence="3">
    <name type="scientific">Alsobacter sp. KACC 23698</name>
    <dbReference type="NCBI Taxonomy" id="3149229"/>
    <lineage>
        <taxon>Bacteria</taxon>
        <taxon>Pseudomonadati</taxon>
        <taxon>Pseudomonadota</taxon>
        <taxon>Alphaproteobacteria</taxon>
        <taxon>Hyphomicrobiales</taxon>
        <taxon>Alsobacteraceae</taxon>
        <taxon>Alsobacter</taxon>
    </lineage>
</organism>
<protein>
    <submittedName>
        <fullName evidence="3">Fimbria/pilus periplasmic chaperone</fullName>
    </submittedName>
</protein>
<gene>
    <name evidence="3" type="ORF">ABEG18_13885</name>
</gene>
<dbReference type="RefSeq" id="WP_406853648.1">
    <property type="nucleotide sequence ID" value="NZ_CP157484.1"/>
</dbReference>
<feature type="domain" description="Pili assembly chaperone N-terminal" evidence="2">
    <location>
        <begin position="24"/>
        <end position="138"/>
    </location>
</feature>
<name>A0AAU7J8Z4_9HYPH</name>
<dbReference type="InterPro" id="IPR008962">
    <property type="entry name" value="PapD-like_sf"/>
</dbReference>
<feature type="chain" id="PRO_5043705937" evidence="1">
    <location>
        <begin position="22"/>
        <end position="235"/>
    </location>
</feature>
<dbReference type="Pfam" id="PF00345">
    <property type="entry name" value="PapD_N"/>
    <property type="match status" value="1"/>
</dbReference>
<dbReference type="GO" id="GO:0030288">
    <property type="term" value="C:outer membrane-bounded periplasmic space"/>
    <property type="evidence" value="ECO:0007669"/>
    <property type="project" value="InterPro"/>
</dbReference>
<dbReference type="PANTHER" id="PTHR30251">
    <property type="entry name" value="PILUS ASSEMBLY CHAPERONE"/>
    <property type="match status" value="1"/>
</dbReference>
<dbReference type="InterPro" id="IPR016147">
    <property type="entry name" value="Pili_assmbl_chaperone_N"/>
</dbReference>
<dbReference type="GO" id="GO:0071555">
    <property type="term" value="P:cell wall organization"/>
    <property type="evidence" value="ECO:0007669"/>
    <property type="project" value="InterPro"/>
</dbReference>
<dbReference type="PANTHER" id="PTHR30251:SF4">
    <property type="entry name" value="SLR1668 PROTEIN"/>
    <property type="match status" value="1"/>
</dbReference>
<feature type="signal peptide" evidence="1">
    <location>
        <begin position="1"/>
        <end position="21"/>
    </location>
</feature>
<evidence type="ECO:0000256" key="1">
    <source>
        <dbReference type="SAM" id="SignalP"/>
    </source>
</evidence>
<dbReference type="AlphaFoldDB" id="A0AAU7J8Z4"/>
<dbReference type="SUPFAM" id="SSF49354">
    <property type="entry name" value="PapD-like"/>
    <property type="match status" value="1"/>
</dbReference>
<accession>A0AAU7J8Z4</accession>
<dbReference type="InterPro" id="IPR013783">
    <property type="entry name" value="Ig-like_fold"/>
</dbReference>